<dbReference type="EMBL" id="MK072406">
    <property type="protein sequence ID" value="AYV84384.1"/>
    <property type="molecule type" value="Genomic_DNA"/>
</dbReference>
<reference evidence="1" key="1">
    <citation type="submission" date="2018-10" db="EMBL/GenBank/DDBJ databases">
        <title>Hidden diversity of soil giant viruses.</title>
        <authorList>
            <person name="Schulz F."/>
            <person name="Alteio L."/>
            <person name="Goudeau D."/>
            <person name="Ryan E.M."/>
            <person name="Malmstrom R.R."/>
            <person name="Blanchard J."/>
            <person name="Woyke T."/>
        </authorList>
    </citation>
    <scope>NUCLEOTIDE SEQUENCE</scope>
    <source>
        <strain evidence="1">HYV1</strain>
    </source>
</reference>
<name>A0A3G5ACQ5_9VIRU</name>
<evidence type="ECO:0000313" key="1">
    <source>
        <dbReference type="EMBL" id="AYV84384.1"/>
    </source>
</evidence>
<organism evidence="1">
    <name type="scientific">Hyperionvirus sp</name>
    <dbReference type="NCBI Taxonomy" id="2487770"/>
    <lineage>
        <taxon>Viruses</taxon>
        <taxon>Varidnaviria</taxon>
        <taxon>Bamfordvirae</taxon>
        <taxon>Nucleocytoviricota</taxon>
        <taxon>Megaviricetes</taxon>
        <taxon>Imitervirales</taxon>
        <taxon>Mimiviridae</taxon>
        <taxon>Klosneuvirinae</taxon>
    </lineage>
</organism>
<accession>A0A3G5ACQ5</accession>
<proteinExistence type="predicted"/>
<sequence length="173" mass="19259">MPCPKNSNSLNSNCDNNNVYSCGIMNRFSRNGFNLSDPSVTYVGFDEINPITSDVEFIELIARSLPFDEVYGAIYSSVIVNIPATPTDPFMLQIYPVGPVGGSVQPLLKPMIPPYSFKIVAHPMFEIEEDFYVGETIITENIPVTAEITLYRRFGIPEVVEIKITYHSVPVSV</sequence>
<gene>
    <name evidence="1" type="ORF">Hyperionvirus24_6</name>
</gene>
<protein>
    <submittedName>
        <fullName evidence="1">Uncharacterized protein</fullName>
    </submittedName>
</protein>